<name>A0ABN9WVR4_9DINO</name>
<evidence type="ECO:0000256" key="1">
    <source>
        <dbReference type="PROSITE-ProRule" id="PRU10141"/>
    </source>
</evidence>
<protein>
    <recommendedName>
        <fullName evidence="3">Protein kinase domain-containing protein</fullName>
    </recommendedName>
</protein>
<feature type="binding site" evidence="1">
    <location>
        <position position="69"/>
    </location>
    <ligand>
        <name>ATP</name>
        <dbReference type="ChEBI" id="CHEBI:30616"/>
    </ligand>
</feature>
<keyword evidence="1" id="KW-0067">ATP-binding</keyword>
<sequence>MGCDRRSSARARRAPGKRIPSANAGGKRPSFRGARLLDEYCVGQTLGEGSFGVVSSCTHRSSGSEYAVKMVDRVETPVDEIEKEAALLGTLNHANIVKIQGVYYEKCFVCIVMDKYSGGDLVEALQRHMQQKGPIHCQDLVHVSRQMGASLQYLHMKSTIHRDIKGDNYLMDRRDVTDPGCKVVLTDFGTACHVAKGERLSTAAGTQLFWAPEFFDGNYGLKVDVWALGITMYGLVSGRFPFADESDIRTREPMMSKRVHQACQDFIRKAIAKKEAARISADQVMAHRWVGHGVEEAEVSAHRTISDAADDDGQIQDMRIDDADDGIKERRQELIDRLNEEHEIKSRTSAESLGASSKDRGSVSEQKQSAHVDGNKFALRDKMNNRMVYEWFDKARQRDIDEWFLKGKPYSESLLKESGTDHKIFSNMLRDHKIDTSAFGKGKAKTLPQLAAEVDGGAALLMLDATEHKKLVRVCDVVVLKLKSDGGERILIETEEEFCDGRRRATNWLPGATKEPYENTRQVAERILKEFLKLDPKGVELDLRGVERVEEENESI</sequence>
<organism evidence="4 5">
    <name type="scientific">Prorocentrum cordatum</name>
    <dbReference type="NCBI Taxonomy" id="2364126"/>
    <lineage>
        <taxon>Eukaryota</taxon>
        <taxon>Sar</taxon>
        <taxon>Alveolata</taxon>
        <taxon>Dinophyceae</taxon>
        <taxon>Prorocentrales</taxon>
        <taxon>Prorocentraceae</taxon>
        <taxon>Prorocentrum</taxon>
    </lineage>
</organism>
<dbReference type="PANTHER" id="PTHR24347">
    <property type="entry name" value="SERINE/THREONINE-PROTEIN KINASE"/>
    <property type="match status" value="1"/>
</dbReference>
<feature type="region of interest" description="Disordered" evidence="2">
    <location>
        <begin position="1"/>
        <end position="27"/>
    </location>
</feature>
<dbReference type="PROSITE" id="PS00107">
    <property type="entry name" value="PROTEIN_KINASE_ATP"/>
    <property type="match status" value="1"/>
</dbReference>
<feature type="compositionally biased region" description="Basic and acidic residues" evidence="2">
    <location>
        <begin position="357"/>
        <end position="376"/>
    </location>
</feature>
<comment type="caution">
    <text evidence="4">The sequence shown here is derived from an EMBL/GenBank/DDBJ whole genome shotgun (WGS) entry which is preliminary data.</text>
</comment>
<evidence type="ECO:0000259" key="3">
    <source>
        <dbReference type="PROSITE" id="PS50011"/>
    </source>
</evidence>
<evidence type="ECO:0000313" key="5">
    <source>
        <dbReference type="Proteomes" id="UP001189429"/>
    </source>
</evidence>
<feature type="compositionally biased region" description="Basic and acidic residues" evidence="2">
    <location>
        <begin position="338"/>
        <end position="348"/>
    </location>
</feature>
<dbReference type="InterPro" id="IPR017441">
    <property type="entry name" value="Protein_kinase_ATP_BS"/>
</dbReference>
<keyword evidence="1" id="KW-0547">Nucleotide-binding</keyword>
<feature type="region of interest" description="Disordered" evidence="2">
    <location>
        <begin position="338"/>
        <end position="376"/>
    </location>
</feature>
<reference evidence="4" key="1">
    <citation type="submission" date="2023-10" db="EMBL/GenBank/DDBJ databases">
        <authorList>
            <person name="Chen Y."/>
            <person name="Shah S."/>
            <person name="Dougan E. K."/>
            <person name="Thang M."/>
            <person name="Chan C."/>
        </authorList>
    </citation>
    <scope>NUCLEOTIDE SEQUENCE [LARGE SCALE GENOMIC DNA]</scope>
</reference>
<feature type="domain" description="Protein kinase" evidence="3">
    <location>
        <begin position="40"/>
        <end position="290"/>
    </location>
</feature>
<dbReference type="InterPro" id="IPR000719">
    <property type="entry name" value="Prot_kinase_dom"/>
</dbReference>
<feature type="region of interest" description="Disordered" evidence="2">
    <location>
        <begin position="305"/>
        <end position="326"/>
    </location>
</feature>
<dbReference type="Pfam" id="PF00069">
    <property type="entry name" value="Pkinase"/>
    <property type="match status" value="1"/>
</dbReference>
<evidence type="ECO:0000256" key="2">
    <source>
        <dbReference type="SAM" id="MobiDB-lite"/>
    </source>
</evidence>
<dbReference type="Proteomes" id="UP001189429">
    <property type="component" value="Unassembled WGS sequence"/>
</dbReference>
<dbReference type="InterPro" id="IPR011009">
    <property type="entry name" value="Kinase-like_dom_sf"/>
</dbReference>
<dbReference type="PROSITE" id="PS50011">
    <property type="entry name" value="PROTEIN_KINASE_DOM"/>
    <property type="match status" value="1"/>
</dbReference>
<dbReference type="SMART" id="SM00220">
    <property type="entry name" value="S_TKc"/>
    <property type="match status" value="1"/>
</dbReference>
<accession>A0ABN9WVR4</accession>
<dbReference type="Gene3D" id="1.10.510.10">
    <property type="entry name" value="Transferase(Phosphotransferase) domain 1"/>
    <property type="match status" value="1"/>
</dbReference>
<evidence type="ECO:0000313" key="4">
    <source>
        <dbReference type="EMBL" id="CAK0890323.1"/>
    </source>
</evidence>
<proteinExistence type="predicted"/>
<feature type="non-terminal residue" evidence="4">
    <location>
        <position position="556"/>
    </location>
</feature>
<keyword evidence="5" id="KW-1185">Reference proteome</keyword>
<dbReference type="SUPFAM" id="SSF56112">
    <property type="entry name" value="Protein kinase-like (PK-like)"/>
    <property type="match status" value="1"/>
</dbReference>
<dbReference type="EMBL" id="CAUYUJ010019337">
    <property type="protein sequence ID" value="CAK0890323.1"/>
    <property type="molecule type" value="Genomic_DNA"/>
</dbReference>
<gene>
    <name evidence="4" type="ORF">PCOR1329_LOCUS70597</name>
</gene>